<dbReference type="NCBIfam" id="TIGR03725">
    <property type="entry name" value="T6A_YeaZ"/>
    <property type="match status" value="1"/>
</dbReference>
<evidence type="ECO:0000259" key="1">
    <source>
        <dbReference type="Pfam" id="PF00814"/>
    </source>
</evidence>
<dbReference type="SUPFAM" id="SSF53067">
    <property type="entry name" value="Actin-like ATPase domain"/>
    <property type="match status" value="2"/>
</dbReference>
<dbReference type="InterPro" id="IPR022496">
    <property type="entry name" value="T6A_TsaB"/>
</dbReference>
<dbReference type="AlphaFoldDB" id="A0A841C9E4"/>
<evidence type="ECO:0000313" key="2">
    <source>
        <dbReference type="EMBL" id="MBB5888009.1"/>
    </source>
</evidence>
<organism evidence="2 3">
    <name type="scientific">Lactovum miscens</name>
    <dbReference type="NCBI Taxonomy" id="190387"/>
    <lineage>
        <taxon>Bacteria</taxon>
        <taxon>Bacillati</taxon>
        <taxon>Bacillota</taxon>
        <taxon>Bacilli</taxon>
        <taxon>Lactobacillales</taxon>
        <taxon>Streptococcaceae</taxon>
        <taxon>Lactovum</taxon>
    </lineage>
</organism>
<sequence>MKVLAFDTSAIATSVAIVDDGKLLAEILLNTSLNHSVTLMPTIDFLMAQVGLKPKDLDRIAVSQGPGSYTGLRIAVTAAKTLAWTLKIDLVGLSSLEAIAARVKENTVVIPLMNARRGMVYAGVYRSGQSLIEDQHIELSKFLPTLSSYDNLIFTGDAEMFVEEIHLVFLDAKIIMDAPENLPSAFDLARIASHREPVENIHDFNPIYLKKVEAEEKWEEASGLVADDKDLVSQV</sequence>
<dbReference type="GO" id="GO:0002949">
    <property type="term" value="P:tRNA threonylcarbamoyladenosine modification"/>
    <property type="evidence" value="ECO:0007669"/>
    <property type="project" value="InterPro"/>
</dbReference>
<accession>A0A841C9E4</accession>
<dbReference type="PANTHER" id="PTHR11735">
    <property type="entry name" value="TRNA N6-ADENOSINE THREONYLCARBAMOYLTRANSFERASE"/>
    <property type="match status" value="1"/>
</dbReference>
<reference evidence="2 3" key="1">
    <citation type="submission" date="2020-08" db="EMBL/GenBank/DDBJ databases">
        <title>Genomic Encyclopedia of Type Strains, Phase IV (KMG-IV): sequencing the most valuable type-strain genomes for metagenomic binning, comparative biology and taxonomic classification.</title>
        <authorList>
            <person name="Goeker M."/>
        </authorList>
    </citation>
    <scope>NUCLEOTIDE SEQUENCE [LARGE SCALE GENOMIC DNA]</scope>
    <source>
        <strain evidence="2 3">DSM 14925</strain>
    </source>
</reference>
<evidence type="ECO:0000313" key="3">
    <source>
        <dbReference type="Proteomes" id="UP000562464"/>
    </source>
</evidence>
<dbReference type="InterPro" id="IPR000905">
    <property type="entry name" value="Gcp-like_dom"/>
</dbReference>
<gene>
    <name evidence="2" type="ORF">HNQ37_000899</name>
</gene>
<dbReference type="InterPro" id="IPR043129">
    <property type="entry name" value="ATPase_NBD"/>
</dbReference>
<comment type="caution">
    <text evidence="2">The sequence shown here is derived from an EMBL/GenBank/DDBJ whole genome shotgun (WGS) entry which is preliminary data.</text>
</comment>
<dbReference type="EMBL" id="JACHHV010000012">
    <property type="protein sequence ID" value="MBB5888009.1"/>
    <property type="molecule type" value="Genomic_DNA"/>
</dbReference>
<dbReference type="CDD" id="cd24032">
    <property type="entry name" value="ASKHA_NBD_TsaB"/>
    <property type="match status" value="1"/>
</dbReference>
<dbReference type="PANTHER" id="PTHR11735:SF11">
    <property type="entry name" value="TRNA THREONYLCARBAMOYLADENOSINE BIOSYNTHESIS PROTEIN TSAB"/>
    <property type="match status" value="1"/>
</dbReference>
<dbReference type="Pfam" id="PF00814">
    <property type="entry name" value="TsaD"/>
    <property type="match status" value="1"/>
</dbReference>
<feature type="domain" description="Gcp-like" evidence="1">
    <location>
        <begin position="31"/>
        <end position="144"/>
    </location>
</feature>
<name>A0A841C9E4_9LACT</name>
<dbReference type="GO" id="GO:0005829">
    <property type="term" value="C:cytosol"/>
    <property type="evidence" value="ECO:0007669"/>
    <property type="project" value="TreeGrafter"/>
</dbReference>
<dbReference type="Proteomes" id="UP000562464">
    <property type="component" value="Unassembled WGS sequence"/>
</dbReference>
<protein>
    <submittedName>
        <fullName evidence="2">tRNA threonylcarbamoyl adenosine modification protein YeaZ</fullName>
    </submittedName>
</protein>
<dbReference type="Gene3D" id="3.30.420.40">
    <property type="match status" value="2"/>
</dbReference>
<proteinExistence type="predicted"/>
<dbReference type="RefSeq" id="WP_183539668.1">
    <property type="nucleotide sequence ID" value="NZ_JACHHV010000012.1"/>
</dbReference>
<keyword evidence="3" id="KW-1185">Reference proteome</keyword>